<protein>
    <submittedName>
        <fullName evidence="3">DUF262 domain-containing protein</fullName>
    </submittedName>
</protein>
<dbReference type="RefSeq" id="WP_155615486.1">
    <property type="nucleotide sequence ID" value="NZ_WNZX01000022.1"/>
</dbReference>
<dbReference type="EMBL" id="WNZX01000022">
    <property type="protein sequence ID" value="MUG73215.1"/>
    <property type="molecule type" value="Genomic_DNA"/>
</dbReference>
<dbReference type="AlphaFoldDB" id="A0A7X2ZE22"/>
<feature type="domain" description="GmrSD restriction endonucleases C-terminal" evidence="2">
    <location>
        <begin position="516"/>
        <end position="665"/>
    </location>
</feature>
<evidence type="ECO:0000313" key="3">
    <source>
        <dbReference type="EMBL" id="MUG73215.1"/>
    </source>
</evidence>
<keyword evidence="4" id="KW-1185">Reference proteome</keyword>
<accession>A0A7X2ZE22</accession>
<dbReference type="InterPro" id="IPR011089">
    <property type="entry name" value="GmrSD_C"/>
</dbReference>
<dbReference type="PANTHER" id="PTHR35149">
    <property type="entry name" value="SLL5132 PROTEIN"/>
    <property type="match status" value="1"/>
</dbReference>
<dbReference type="Pfam" id="PF03235">
    <property type="entry name" value="GmrSD_N"/>
    <property type="match status" value="1"/>
</dbReference>
<dbReference type="PANTHER" id="PTHR35149:SF1">
    <property type="entry name" value="DUF5655 DOMAIN-CONTAINING PROTEIN"/>
    <property type="match status" value="1"/>
</dbReference>
<dbReference type="Pfam" id="PF07510">
    <property type="entry name" value="GmrSD_C"/>
    <property type="match status" value="1"/>
</dbReference>
<gene>
    <name evidence="3" type="ORF">GNP93_21520</name>
</gene>
<evidence type="ECO:0000259" key="1">
    <source>
        <dbReference type="Pfam" id="PF03235"/>
    </source>
</evidence>
<sequence>MKTKTLPLKEMSIAEIYNGDKSTYEVPIYQRNYAWEKDEIFALIQDVYDAYTANKQTYFIGTLVSFHKGDQVYEVIDGQQRLITINLVLGALGISLQNKLTYRARKKSNDTIQSVPDFKIDELDYGIVNGYKYARDAMDEIVPKACKDGFKTYFQNNVHLIHYQVPKDIDLNHYFEIMNSRGEQLEKHEIIKARLLEKLNNDDKAKFNRLWEYCSEMNVYIQQKYSSDKNSATQIFGKSLGEFGDIMDFDDLPDVKDHTNTLKISDLIHYKGAVTEQGEDDKMDTFQPIIDFSNFLLIVLKLTRMEEKEFDPASFNLDDKELIHEFDKVQVDQKFVKRFGFNLLMAKYLLDNYIVHHSNEDDTIENNPWKLQYWQKEGKKGYLKNLGGDSDTHHKLVQLLSMFEVSFTARQRKNYLFYCLLYWFCSDNWDLDEYYEFLSGLADKYLKDVYLVADNLNEINTPKPGSFDSVILHNNVLDVTPHNESFDFSAIYGDGTIMSKGIPLFVFNYLDYKLWEKYANEFRGKKTKESSKKRIEFFNTLGCADFGLKVFEQFYFSRTRRSLEHYYAQAYANGQSGALNEDQKNCFGNYAMIGSEMNSSGSDWSPKTKLDHYLDASGKIKQVSVASIKFMIMMQKCKDNQNLRASGQEWNFEDIKAHQERMLEVLLGG</sequence>
<dbReference type="Proteomes" id="UP000450917">
    <property type="component" value="Unassembled WGS sequence"/>
</dbReference>
<name>A0A7X2ZE22_9BACL</name>
<feature type="domain" description="GmrSD restriction endonucleases N-terminal" evidence="1">
    <location>
        <begin position="13"/>
        <end position="196"/>
    </location>
</feature>
<reference evidence="3 4" key="1">
    <citation type="submission" date="2019-11" db="EMBL/GenBank/DDBJ databases">
        <title>Draft genome sequences of five Paenibacillus species of dairy origin.</title>
        <authorList>
            <person name="Olajide A.M."/>
            <person name="Chen S."/>
            <person name="Lapointe G."/>
        </authorList>
    </citation>
    <scope>NUCLEOTIDE SEQUENCE [LARGE SCALE GENOMIC DNA]</scope>
    <source>
        <strain evidence="3 4">2CS3</strain>
    </source>
</reference>
<comment type="caution">
    <text evidence="3">The sequence shown here is derived from an EMBL/GenBank/DDBJ whole genome shotgun (WGS) entry which is preliminary data.</text>
</comment>
<proteinExistence type="predicted"/>
<organism evidence="3 4">
    <name type="scientific">Paenibacillus validus</name>
    <dbReference type="NCBI Taxonomy" id="44253"/>
    <lineage>
        <taxon>Bacteria</taxon>
        <taxon>Bacillati</taxon>
        <taxon>Bacillota</taxon>
        <taxon>Bacilli</taxon>
        <taxon>Bacillales</taxon>
        <taxon>Paenibacillaceae</taxon>
        <taxon>Paenibacillus</taxon>
    </lineage>
</organism>
<evidence type="ECO:0000313" key="4">
    <source>
        <dbReference type="Proteomes" id="UP000450917"/>
    </source>
</evidence>
<dbReference type="InterPro" id="IPR004919">
    <property type="entry name" value="GmrSD_N"/>
</dbReference>
<evidence type="ECO:0000259" key="2">
    <source>
        <dbReference type="Pfam" id="PF07510"/>
    </source>
</evidence>